<proteinExistence type="predicted"/>
<dbReference type="Ensembl" id="ENSCPVT00000013608.2">
    <property type="protein sequence ID" value="ENSCPVP00000013026.1"/>
    <property type="gene ID" value="ENSCPVG00000009504.2"/>
</dbReference>
<evidence type="ECO:0000313" key="2">
    <source>
        <dbReference type="Ensembl" id="ENSCPVP00000013026.1"/>
    </source>
</evidence>
<name>A0A8C3MY37_GEOPR</name>
<dbReference type="AlphaFoldDB" id="A0A8C3MY37"/>
<feature type="region of interest" description="Disordered" evidence="1">
    <location>
        <begin position="55"/>
        <end position="80"/>
    </location>
</feature>
<dbReference type="Proteomes" id="UP000694382">
    <property type="component" value="Unassembled WGS sequence"/>
</dbReference>
<accession>A0A8C3MY37</accession>
<feature type="region of interest" description="Disordered" evidence="1">
    <location>
        <begin position="110"/>
        <end position="135"/>
    </location>
</feature>
<sequence>MFSLTRPGCQLLPCSPPDLSVQSAWGGLGLPQSPGGVLSFTPPCAAGHWTALPPFGSGSPLSDPRQLPPPRAAGDHGMVGWEGTLQPIQCHPCHGHLPLSQAAPNPVQPGLGHCQGSRGSHSCSGHLCQDLPTSE</sequence>
<reference evidence="2" key="1">
    <citation type="submission" date="2025-08" db="UniProtKB">
        <authorList>
            <consortium name="Ensembl"/>
        </authorList>
    </citation>
    <scope>IDENTIFICATION</scope>
</reference>
<reference evidence="2" key="2">
    <citation type="submission" date="2025-09" db="UniProtKB">
        <authorList>
            <consortium name="Ensembl"/>
        </authorList>
    </citation>
    <scope>IDENTIFICATION</scope>
</reference>
<evidence type="ECO:0000256" key="1">
    <source>
        <dbReference type="SAM" id="MobiDB-lite"/>
    </source>
</evidence>
<organism evidence="2 3">
    <name type="scientific">Geospiza parvula</name>
    <name type="common">Small tree-finch</name>
    <name type="synonym">Camarhynchus parvulus</name>
    <dbReference type="NCBI Taxonomy" id="87175"/>
    <lineage>
        <taxon>Eukaryota</taxon>
        <taxon>Metazoa</taxon>
        <taxon>Chordata</taxon>
        <taxon>Craniata</taxon>
        <taxon>Vertebrata</taxon>
        <taxon>Euteleostomi</taxon>
        <taxon>Archelosauria</taxon>
        <taxon>Archosauria</taxon>
        <taxon>Dinosauria</taxon>
        <taxon>Saurischia</taxon>
        <taxon>Theropoda</taxon>
        <taxon>Coelurosauria</taxon>
        <taxon>Aves</taxon>
        <taxon>Neognathae</taxon>
        <taxon>Neoaves</taxon>
        <taxon>Telluraves</taxon>
        <taxon>Australaves</taxon>
        <taxon>Passeriformes</taxon>
        <taxon>Thraupidae</taxon>
        <taxon>Camarhynchus</taxon>
    </lineage>
</organism>
<evidence type="ECO:0000313" key="3">
    <source>
        <dbReference type="Proteomes" id="UP000694382"/>
    </source>
</evidence>
<protein>
    <submittedName>
        <fullName evidence="2">Uncharacterized protein</fullName>
    </submittedName>
</protein>
<keyword evidence="3" id="KW-1185">Reference proteome</keyword>